<dbReference type="InterPro" id="IPR018649">
    <property type="entry name" value="SHOCT"/>
</dbReference>
<feature type="transmembrane region" description="Helical" evidence="1">
    <location>
        <begin position="71"/>
        <end position="102"/>
    </location>
</feature>
<evidence type="ECO:0000256" key="1">
    <source>
        <dbReference type="SAM" id="Phobius"/>
    </source>
</evidence>
<feature type="domain" description="SHOCT" evidence="2">
    <location>
        <begin position="156"/>
        <end position="179"/>
    </location>
</feature>
<keyword evidence="1" id="KW-1133">Transmembrane helix</keyword>
<feature type="domain" description="SHOCT" evidence="2">
    <location>
        <begin position="195"/>
        <end position="214"/>
    </location>
</feature>
<evidence type="ECO:0000313" key="3">
    <source>
        <dbReference type="EMBL" id="MDT0685570.1"/>
    </source>
</evidence>
<gene>
    <name evidence="3" type="ORF">RM541_04305</name>
</gene>
<keyword evidence="1" id="KW-0812">Transmembrane</keyword>
<dbReference type="RefSeq" id="WP_311498990.1">
    <property type="nucleotide sequence ID" value="NZ_JAVRHN010000003.1"/>
</dbReference>
<keyword evidence="1" id="KW-0472">Membrane</keyword>
<organism evidence="3 4">
    <name type="scientific">Autumnicola psychrophila</name>
    <dbReference type="NCBI Taxonomy" id="3075592"/>
    <lineage>
        <taxon>Bacteria</taxon>
        <taxon>Pseudomonadati</taxon>
        <taxon>Bacteroidota</taxon>
        <taxon>Flavobacteriia</taxon>
        <taxon>Flavobacteriales</taxon>
        <taxon>Flavobacteriaceae</taxon>
        <taxon>Autumnicola</taxon>
    </lineage>
</organism>
<evidence type="ECO:0000313" key="4">
    <source>
        <dbReference type="Proteomes" id="UP001253848"/>
    </source>
</evidence>
<sequence length="264" mass="30026">MEEVGIYIVALVVTLLISWAIAEFFGRAKHIGFGWTFALSATTIFIGGIIAVMVSPSAKEKPTDGGKSYKIWAWICFVFGALNLLALNPMVLTFFVLGAYLLSLSKGEVRNDNPKLYFKGNSNLLKINTYEKVINKGNEPASNHESNHLTISEQKERLQSLYDKGVLSSSEFQDKLKKLQEQEVNEEVNKSVEYRQLQELLASGVLTREEFDKKICLIKERNTKYREQQKEYRNSPDYQKKEQDKKEMNAFMIMTAIAAIVGFV</sequence>
<evidence type="ECO:0000259" key="2">
    <source>
        <dbReference type="Pfam" id="PF09851"/>
    </source>
</evidence>
<comment type="caution">
    <text evidence="3">The sequence shown here is derived from an EMBL/GenBank/DDBJ whole genome shotgun (WGS) entry which is preliminary data.</text>
</comment>
<name>A0ABU3DPD1_9FLAO</name>
<feature type="transmembrane region" description="Helical" evidence="1">
    <location>
        <begin position="32"/>
        <end position="51"/>
    </location>
</feature>
<dbReference type="EMBL" id="JAVRHN010000003">
    <property type="protein sequence ID" value="MDT0685570.1"/>
    <property type="molecule type" value="Genomic_DNA"/>
</dbReference>
<protein>
    <submittedName>
        <fullName evidence="3">SHOCT domain-containing protein</fullName>
    </submittedName>
</protein>
<dbReference type="Pfam" id="PF09851">
    <property type="entry name" value="SHOCT"/>
    <property type="match status" value="2"/>
</dbReference>
<proteinExistence type="predicted"/>
<dbReference type="Proteomes" id="UP001253848">
    <property type="component" value="Unassembled WGS sequence"/>
</dbReference>
<reference evidence="3 4" key="1">
    <citation type="submission" date="2023-09" db="EMBL/GenBank/DDBJ databases">
        <authorList>
            <person name="Rey-Velasco X."/>
        </authorList>
    </citation>
    <scope>NUCLEOTIDE SEQUENCE [LARGE SCALE GENOMIC DNA]</scope>
    <source>
        <strain evidence="3 4">F225</strain>
    </source>
</reference>
<keyword evidence="4" id="KW-1185">Reference proteome</keyword>
<feature type="transmembrane region" description="Helical" evidence="1">
    <location>
        <begin position="6"/>
        <end position="25"/>
    </location>
</feature>
<accession>A0ABU3DPD1</accession>